<dbReference type="Gene3D" id="3.40.50.720">
    <property type="entry name" value="NAD(P)-binding Rossmann-like Domain"/>
    <property type="match status" value="1"/>
</dbReference>
<dbReference type="GO" id="GO:0051301">
    <property type="term" value="P:cell division"/>
    <property type="evidence" value="ECO:0007669"/>
    <property type="project" value="UniProtKB-KW"/>
</dbReference>
<comment type="function">
    <text evidence="14">Cell wall formation.</text>
</comment>
<keyword evidence="7 14" id="KW-0547">Nucleotide-binding</keyword>
<comment type="catalytic activity">
    <reaction evidence="13 14">
        <text>UDP-N-acetyl-alpha-D-muramate + L-alanine + ATP = UDP-N-acetyl-alpha-D-muramoyl-L-alanine + ADP + phosphate + H(+)</text>
        <dbReference type="Rhea" id="RHEA:23372"/>
        <dbReference type="ChEBI" id="CHEBI:15378"/>
        <dbReference type="ChEBI" id="CHEBI:30616"/>
        <dbReference type="ChEBI" id="CHEBI:43474"/>
        <dbReference type="ChEBI" id="CHEBI:57972"/>
        <dbReference type="ChEBI" id="CHEBI:70757"/>
        <dbReference type="ChEBI" id="CHEBI:83898"/>
        <dbReference type="ChEBI" id="CHEBI:456216"/>
        <dbReference type="EC" id="6.3.2.8"/>
    </reaction>
</comment>
<protein>
    <recommendedName>
        <fullName evidence="3 14">UDP-N-acetylmuramate--L-alanine ligase</fullName>
        <ecNumber evidence="3 14">6.3.2.8</ecNumber>
    </recommendedName>
    <alternativeName>
        <fullName evidence="14">UDP-N-acetylmuramoyl-L-alanine synthetase</fullName>
    </alternativeName>
</protein>
<name>A0AAU7V5T7_9ACTO</name>
<dbReference type="GO" id="GO:0071555">
    <property type="term" value="P:cell wall organization"/>
    <property type="evidence" value="ECO:0007669"/>
    <property type="project" value="UniProtKB-KW"/>
</dbReference>
<dbReference type="EC" id="6.3.2.8" evidence="3 14"/>
<proteinExistence type="inferred from homology"/>
<dbReference type="InterPro" id="IPR004101">
    <property type="entry name" value="Mur_ligase_C"/>
</dbReference>
<dbReference type="Pfam" id="PF02875">
    <property type="entry name" value="Mur_ligase_C"/>
    <property type="match status" value="1"/>
</dbReference>
<gene>
    <name evidence="14 18" type="primary">murC</name>
    <name evidence="18" type="ORF">SAC06_06820</name>
</gene>
<dbReference type="Gene3D" id="3.40.1190.10">
    <property type="entry name" value="Mur-like, catalytic domain"/>
    <property type="match status" value="1"/>
</dbReference>
<evidence type="ECO:0000259" key="15">
    <source>
        <dbReference type="Pfam" id="PF01225"/>
    </source>
</evidence>
<comment type="pathway">
    <text evidence="2 14">Cell wall biogenesis; peptidoglycan biosynthesis.</text>
</comment>
<evidence type="ECO:0000256" key="14">
    <source>
        <dbReference type="HAMAP-Rule" id="MF_00046"/>
    </source>
</evidence>
<evidence type="ECO:0000256" key="13">
    <source>
        <dbReference type="ARBA" id="ARBA00047833"/>
    </source>
</evidence>
<evidence type="ECO:0000256" key="11">
    <source>
        <dbReference type="ARBA" id="ARBA00023306"/>
    </source>
</evidence>
<dbReference type="InterPro" id="IPR036615">
    <property type="entry name" value="Mur_ligase_C_dom_sf"/>
</dbReference>
<evidence type="ECO:0000256" key="6">
    <source>
        <dbReference type="ARBA" id="ARBA00022618"/>
    </source>
</evidence>
<dbReference type="EMBL" id="CP138335">
    <property type="protein sequence ID" value="XBW07358.1"/>
    <property type="molecule type" value="Genomic_DNA"/>
</dbReference>
<dbReference type="NCBIfam" id="TIGR01082">
    <property type="entry name" value="murC"/>
    <property type="match status" value="1"/>
</dbReference>
<organism evidence="18">
    <name type="scientific">Scrofimicrobium appendicitidis</name>
    <dbReference type="NCBI Taxonomy" id="3079930"/>
    <lineage>
        <taxon>Bacteria</taxon>
        <taxon>Bacillati</taxon>
        <taxon>Actinomycetota</taxon>
        <taxon>Actinomycetes</taxon>
        <taxon>Actinomycetales</taxon>
        <taxon>Actinomycetaceae</taxon>
        <taxon>Scrofimicrobium</taxon>
    </lineage>
</organism>
<comment type="subcellular location">
    <subcellularLocation>
        <location evidence="1 14">Cytoplasm</location>
    </subcellularLocation>
</comment>
<evidence type="ECO:0000256" key="2">
    <source>
        <dbReference type="ARBA" id="ARBA00004752"/>
    </source>
</evidence>
<evidence type="ECO:0000256" key="10">
    <source>
        <dbReference type="ARBA" id="ARBA00022984"/>
    </source>
</evidence>
<dbReference type="Pfam" id="PF01225">
    <property type="entry name" value="Mur_ligase"/>
    <property type="match status" value="1"/>
</dbReference>
<dbReference type="PANTHER" id="PTHR43445">
    <property type="entry name" value="UDP-N-ACETYLMURAMATE--L-ALANINE LIGASE-RELATED"/>
    <property type="match status" value="1"/>
</dbReference>
<feature type="domain" description="Mur ligase C-terminal" evidence="16">
    <location>
        <begin position="316"/>
        <end position="448"/>
    </location>
</feature>
<dbReference type="GO" id="GO:0005737">
    <property type="term" value="C:cytoplasm"/>
    <property type="evidence" value="ECO:0007669"/>
    <property type="project" value="UniProtKB-SubCell"/>
</dbReference>
<keyword evidence="4 14" id="KW-0963">Cytoplasm</keyword>
<keyword evidence="11 14" id="KW-0131">Cell cycle</keyword>
<dbReference type="KEGG" id="sapp:SAC06_06820"/>
<evidence type="ECO:0000256" key="1">
    <source>
        <dbReference type="ARBA" id="ARBA00004496"/>
    </source>
</evidence>
<dbReference type="Pfam" id="PF08245">
    <property type="entry name" value="Mur_ligase_M"/>
    <property type="match status" value="1"/>
</dbReference>
<dbReference type="SUPFAM" id="SSF53623">
    <property type="entry name" value="MurD-like peptide ligases, catalytic domain"/>
    <property type="match status" value="1"/>
</dbReference>
<keyword evidence="12 14" id="KW-0961">Cell wall biogenesis/degradation</keyword>
<dbReference type="GO" id="GO:0005524">
    <property type="term" value="F:ATP binding"/>
    <property type="evidence" value="ECO:0007669"/>
    <property type="project" value="UniProtKB-UniRule"/>
</dbReference>
<evidence type="ECO:0000256" key="5">
    <source>
        <dbReference type="ARBA" id="ARBA00022598"/>
    </source>
</evidence>
<dbReference type="Gene3D" id="3.90.190.20">
    <property type="entry name" value="Mur ligase, C-terminal domain"/>
    <property type="match status" value="1"/>
</dbReference>
<feature type="binding site" evidence="14">
    <location>
        <begin position="109"/>
        <end position="115"/>
    </location>
    <ligand>
        <name>ATP</name>
        <dbReference type="ChEBI" id="CHEBI:30616"/>
    </ligand>
</feature>
<keyword evidence="10 14" id="KW-0573">Peptidoglycan synthesis</keyword>
<keyword evidence="9 14" id="KW-0133">Cell shape</keyword>
<evidence type="ECO:0000313" key="18">
    <source>
        <dbReference type="EMBL" id="XBW07358.1"/>
    </source>
</evidence>
<comment type="similarity">
    <text evidence="14">Belongs to the MurCDEF family.</text>
</comment>
<dbReference type="InterPro" id="IPR000713">
    <property type="entry name" value="Mur_ligase_N"/>
</dbReference>
<keyword evidence="5 14" id="KW-0436">Ligase</keyword>
<evidence type="ECO:0000256" key="8">
    <source>
        <dbReference type="ARBA" id="ARBA00022840"/>
    </source>
</evidence>
<dbReference type="HAMAP" id="MF_00046">
    <property type="entry name" value="MurC"/>
    <property type="match status" value="1"/>
</dbReference>
<evidence type="ECO:0000256" key="12">
    <source>
        <dbReference type="ARBA" id="ARBA00023316"/>
    </source>
</evidence>
<dbReference type="InterPro" id="IPR036565">
    <property type="entry name" value="Mur-like_cat_sf"/>
</dbReference>
<sequence>MSEEYYFIGIGGAGMSVIAELLWQEGYRVSGSDRQDSAVLDRLRARGITAHASHDAHQVPPEAVVVVSSAIRETNPELAQARARGQQVLHRSEALALAARGKRFVAVAGAHGKTSTSALLTQALVACGADPSCALGGPILGLDSGALLGQGDIFVAEADESDGSFLNYRPTVALVTNIEADHLDHFGSIEAFEGIFFEFAQRIVPGGALICCAEDPGSARLAARARTELTELTVLTYGRAEYAPDLVLTDDWANASGSGGTVTVAAEPELRADLNLQVTGAHNVLNATGAWGAGLALGFEPTQFAEALGAFRGAGRRFETKGVVAGRRVIVDYAHHPTEIEAALKQARLVAGTGRVVVVFQPHLYSRTLNFADRFARILAEADRVVLADIYAAREDPMPGVSSQLVVDRLLQAGVDVEYRAGATVNESALLGAELCAPGDLLLLVGAGDINQGADAVLDYWERV</sequence>
<accession>A0AAU7V5T7</accession>
<dbReference type="AlphaFoldDB" id="A0AAU7V5T7"/>
<feature type="domain" description="Mur ligase central" evidence="17">
    <location>
        <begin position="107"/>
        <end position="293"/>
    </location>
</feature>
<dbReference type="GO" id="GO:0008360">
    <property type="term" value="P:regulation of cell shape"/>
    <property type="evidence" value="ECO:0007669"/>
    <property type="project" value="UniProtKB-KW"/>
</dbReference>
<dbReference type="InterPro" id="IPR013221">
    <property type="entry name" value="Mur_ligase_cen"/>
</dbReference>
<dbReference type="InterPro" id="IPR050061">
    <property type="entry name" value="MurCDEF_pg_biosynth"/>
</dbReference>
<keyword evidence="6 14" id="KW-0132">Cell division</keyword>
<dbReference type="RefSeq" id="WP_350257564.1">
    <property type="nucleotide sequence ID" value="NZ_CP138335.1"/>
</dbReference>
<evidence type="ECO:0000256" key="9">
    <source>
        <dbReference type="ARBA" id="ARBA00022960"/>
    </source>
</evidence>
<keyword evidence="8 14" id="KW-0067">ATP-binding</keyword>
<reference evidence="18" key="1">
    <citation type="submission" date="2023-11" db="EMBL/GenBank/DDBJ databases">
        <title>Scrofimicrobium hongkongense sp. nov., isolated from a patient with peritonitis.</title>
        <authorList>
            <person name="Lao H.Y."/>
            <person name="Wong A.Y.P."/>
            <person name="Ng T.L."/>
            <person name="Wong R.Y.L."/>
            <person name="Yau M.C.Y."/>
            <person name="Lam J.Y.W."/>
            <person name="Siu G.K.H."/>
        </authorList>
    </citation>
    <scope>NUCLEOTIDE SEQUENCE</scope>
    <source>
        <strain evidence="18">R131</strain>
    </source>
</reference>
<dbReference type="GO" id="GO:0009252">
    <property type="term" value="P:peptidoglycan biosynthetic process"/>
    <property type="evidence" value="ECO:0007669"/>
    <property type="project" value="UniProtKB-UniRule"/>
</dbReference>
<feature type="domain" description="Mur ligase N-terminal catalytic" evidence="15">
    <location>
        <begin position="4"/>
        <end position="102"/>
    </location>
</feature>
<dbReference type="InterPro" id="IPR005758">
    <property type="entry name" value="UDP-N-AcMur_Ala_ligase_MurC"/>
</dbReference>
<dbReference type="GO" id="GO:0008763">
    <property type="term" value="F:UDP-N-acetylmuramate-L-alanine ligase activity"/>
    <property type="evidence" value="ECO:0007669"/>
    <property type="project" value="UniProtKB-UniRule"/>
</dbReference>
<evidence type="ECO:0000256" key="7">
    <source>
        <dbReference type="ARBA" id="ARBA00022741"/>
    </source>
</evidence>
<dbReference type="SUPFAM" id="SSF51984">
    <property type="entry name" value="MurCD N-terminal domain"/>
    <property type="match status" value="1"/>
</dbReference>
<dbReference type="SUPFAM" id="SSF53244">
    <property type="entry name" value="MurD-like peptide ligases, peptide-binding domain"/>
    <property type="match status" value="1"/>
</dbReference>
<dbReference type="PANTHER" id="PTHR43445:SF3">
    <property type="entry name" value="UDP-N-ACETYLMURAMATE--L-ALANINE LIGASE"/>
    <property type="match status" value="1"/>
</dbReference>
<evidence type="ECO:0000256" key="3">
    <source>
        <dbReference type="ARBA" id="ARBA00012211"/>
    </source>
</evidence>
<evidence type="ECO:0000259" key="16">
    <source>
        <dbReference type="Pfam" id="PF02875"/>
    </source>
</evidence>
<evidence type="ECO:0000259" key="17">
    <source>
        <dbReference type="Pfam" id="PF08245"/>
    </source>
</evidence>
<evidence type="ECO:0000256" key="4">
    <source>
        <dbReference type="ARBA" id="ARBA00022490"/>
    </source>
</evidence>